<dbReference type="eggNOG" id="COG0515">
    <property type="taxonomic scope" value="Bacteria"/>
</dbReference>
<dbReference type="GO" id="GO:0005829">
    <property type="term" value="C:cytosol"/>
    <property type="evidence" value="ECO:0007669"/>
    <property type="project" value="TreeGrafter"/>
</dbReference>
<dbReference type="InterPro" id="IPR017441">
    <property type="entry name" value="Protein_kinase_ATP_BS"/>
</dbReference>
<feature type="compositionally biased region" description="Polar residues" evidence="6">
    <location>
        <begin position="771"/>
        <end position="788"/>
    </location>
</feature>
<dbReference type="CDD" id="cd14014">
    <property type="entry name" value="STKc_PknB_like"/>
    <property type="match status" value="1"/>
</dbReference>
<evidence type="ECO:0000259" key="8">
    <source>
        <dbReference type="PROSITE" id="PS50011"/>
    </source>
</evidence>
<dbReference type="InterPro" id="IPR045269">
    <property type="entry name" value="Atg1-like"/>
</dbReference>
<organism evidence="9 10">
    <name type="scientific">Chondromyces apiculatus DSM 436</name>
    <dbReference type="NCBI Taxonomy" id="1192034"/>
    <lineage>
        <taxon>Bacteria</taxon>
        <taxon>Pseudomonadati</taxon>
        <taxon>Myxococcota</taxon>
        <taxon>Polyangia</taxon>
        <taxon>Polyangiales</taxon>
        <taxon>Polyangiaceae</taxon>
        <taxon>Chondromyces</taxon>
    </lineage>
</organism>
<dbReference type="PROSITE" id="PS00108">
    <property type="entry name" value="PROTEIN_KINASE_ST"/>
    <property type="match status" value="1"/>
</dbReference>
<dbReference type="PANTHER" id="PTHR24348">
    <property type="entry name" value="SERINE/THREONINE-PROTEIN KINASE UNC-51-RELATED"/>
    <property type="match status" value="1"/>
</dbReference>
<sequence>MTTAGTLLAGKYRLKRQLGEGAMGAVWAAVNEATSRDVAVKLIIRPEPEFRIRLQREAKALGALRHKNIIDVYDIEQSDKGDPFLVMQLLTGETLADLLVRKRRLEVPEAARIGRDIARALAVAHQVPIVHRDLKPANIFLHREPGEDSEIVVKVLDFGVAKNLAVSDGMHTAVGGTVGSPLYMSPEQMRAQRDVDHRADLWALGVVLFEMLAGQRPFEGTAQELCVKILTGEIPRLDRLVRRLDPGMAALVERCLRRDRAERPASASEVAATLERYASARAPMPSGYTEGGAGAAPQSGPYAPMSAPVSGGPGAPGGAAGRPGSGSYPAYSSGPYPAMSAHEPAPRAGSGAYPAYGSGPYPAVTGPEAAPRAGSGPHQAYGSGPYPAAAPQALPSTYGGPLESISADLEPLDEDDARTIPIQAGVAQAALQRVQQQRAAQAAAGQAAAAQHAGSPHGMAAPQGQGAYPGGGNPGVAAQAAQGAPGAWNQQQHRSGESWPRSSANPSLPAIDPHHESGPWSAAPGSQAHAGAPPRQPQPSYAEMQGPGHAPRASRPDPGEAHGWAQGGTVKLQGNEAQVFRNKAVMQDTAPLPRQQAPEPVGMPAHPTAPLSQAMPGSNATSTTTPLISGSLPAHAPPMGTVSAPMFDERRRRDRKAAAIVGILVGLAVAAGVMFVISMNNADSRPDLTPASEEANHAPSPTFRAAELPAPPPTPSTPVQAAAPEPQPTPVPSAASSGSTPRAAETSKPEAAKPSGSATAKPSTTATPSTLFSQPLSSPPKKSNTPGTSMKKDCSKLSFIEKQRCEKGQ</sequence>
<gene>
    <name evidence="9" type="ORF">CAP_0926</name>
</gene>
<evidence type="ECO:0000256" key="1">
    <source>
        <dbReference type="ARBA" id="ARBA00022679"/>
    </source>
</evidence>
<keyword evidence="3 9" id="KW-0418">Kinase</keyword>
<keyword evidence="7" id="KW-0812">Transmembrane</keyword>
<evidence type="ECO:0000256" key="7">
    <source>
        <dbReference type="SAM" id="Phobius"/>
    </source>
</evidence>
<feature type="domain" description="Protein kinase" evidence="8">
    <location>
        <begin position="12"/>
        <end position="278"/>
    </location>
</feature>
<dbReference type="PANTHER" id="PTHR24348:SF22">
    <property type="entry name" value="NON-SPECIFIC SERINE_THREONINE PROTEIN KINASE"/>
    <property type="match status" value="1"/>
</dbReference>
<feature type="binding site" evidence="5">
    <location>
        <position position="41"/>
    </location>
    <ligand>
        <name>ATP</name>
        <dbReference type="ChEBI" id="CHEBI:30616"/>
    </ligand>
</feature>
<keyword evidence="2 5" id="KW-0547">Nucleotide-binding</keyword>
<dbReference type="InterPro" id="IPR000719">
    <property type="entry name" value="Prot_kinase_dom"/>
</dbReference>
<evidence type="ECO:0000256" key="2">
    <source>
        <dbReference type="ARBA" id="ARBA00022741"/>
    </source>
</evidence>
<dbReference type="SMART" id="SM00220">
    <property type="entry name" value="S_TKc"/>
    <property type="match status" value="1"/>
</dbReference>
<dbReference type="GO" id="GO:0016020">
    <property type="term" value="C:membrane"/>
    <property type="evidence" value="ECO:0007669"/>
    <property type="project" value="TreeGrafter"/>
</dbReference>
<name>A0A017STQ5_9BACT</name>
<dbReference type="RefSeq" id="WP_052376860.1">
    <property type="nucleotide sequence ID" value="NZ_ASRX01000115.1"/>
</dbReference>
<keyword evidence="7" id="KW-1133">Transmembrane helix</keyword>
<evidence type="ECO:0000313" key="10">
    <source>
        <dbReference type="Proteomes" id="UP000019678"/>
    </source>
</evidence>
<feature type="compositionally biased region" description="Low complexity" evidence="6">
    <location>
        <begin position="379"/>
        <end position="393"/>
    </location>
</feature>
<dbReference type="Gene3D" id="1.10.510.10">
    <property type="entry name" value="Transferase(Phosphotransferase) domain 1"/>
    <property type="match status" value="1"/>
</dbReference>
<keyword evidence="1" id="KW-0808">Transferase</keyword>
<dbReference type="AlphaFoldDB" id="A0A017STQ5"/>
<dbReference type="Proteomes" id="UP000019678">
    <property type="component" value="Unassembled WGS sequence"/>
</dbReference>
<dbReference type="GO" id="GO:0000407">
    <property type="term" value="C:phagophore assembly site"/>
    <property type="evidence" value="ECO:0007669"/>
    <property type="project" value="TreeGrafter"/>
</dbReference>
<keyword evidence="10" id="KW-1185">Reference proteome</keyword>
<dbReference type="Gene3D" id="3.30.200.20">
    <property type="entry name" value="Phosphorylase Kinase, domain 1"/>
    <property type="match status" value="1"/>
</dbReference>
<feature type="compositionally biased region" description="Low complexity" evidence="6">
    <location>
        <begin position="475"/>
        <end position="492"/>
    </location>
</feature>
<feature type="transmembrane region" description="Helical" evidence="7">
    <location>
        <begin position="657"/>
        <end position="677"/>
    </location>
</feature>
<dbReference type="EMBL" id="ASRX01000115">
    <property type="protein sequence ID" value="EYF00354.1"/>
    <property type="molecule type" value="Genomic_DNA"/>
</dbReference>
<keyword evidence="4 5" id="KW-0067">ATP-binding</keyword>
<reference evidence="9 10" key="1">
    <citation type="submission" date="2013-05" db="EMBL/GenBank/DDBJ databases">
        <title>Genome assembly of Chondromyces apiculatus DSM 436.</title>
        <authorList>
            <person name="Sharma G."/>
            <person name="Khatri I."/>
            <person name="Kaur C."/>
            <person name="Mayilraj S."/>
            <person name="Subramanian S."/>
        </authorList>
    </citation>
    <scope>NUCLEOTIDE SEQUENCE [LARGE SCALE GENOMIC DNA]</scope>
    <source>
        <strain evidence="9 10">DSM 436</strain>
    </source>
</reference>
<protein>
    <submittedName>
        <fullName evidence="9">Serine/threonine-protein kinase pkn3</fullName>
    </submittedName>
</protein>
<dbReference type="InterPro" id="IPR011009">
    <property type="entry name" value="Kinase-like_dom_sf"/>
</dbReference>
<evidence type="ECO:0000256" key="6">
    <source>
        <dbReference type="SAM" id="MobiDB-lite"/>
    </source>
</evidence>
<comment type="caution">
    <text evidence="9">The sequence shown here is derived from an EMBL/GenBank/DDBJ whole genome shotgun (WGS) entry which is preliminary data.</text>
</comment>
<dbReference type="GO" id="GO:0004674">
    <property type="term" value="F:protein serine/threonine kinase activity"/>
    <property type="evidence" value="ECO:0007669"/>
    <property type="project" value="InterPro"/>
</dbReference>
<evidence type="ECO:0000256" key="3">
    <source>
        <dbReference type="ARBA" id="ARBA00022777"/>
    </source>
</evidence>
<feature type="region of interest" description="Disordered" evidence="6">
    <location>
        <begin position="367"/>
        <end position="393"/>
    </location>
</feature>
<feature type="compositionally biased region" description="Low complexity" evidence="6">
    <location>
        <begin position="754"/>
        <end position="770"/>
    </location>
</feature>
<dbReference type="Pfam" id="PF00069">
    <property type="entry name" value="Pkinase"/>
    <property type="match status" value="1"/>
</dbReference>
<dbReference type="GO" id="GO:0005524">
    <property type="term" value="F:ATP binding"/>
    <property type="evidence" value="ECO:0007669"/>
    <property type="project" value="UniProtKB-UniRule"/>
</dbReference>
<dbReference type="InterPro" id="IPR008271">
    <property type="entry name" value="Ser/Thr_kinase_AS"/>
</dbReference>
<dbReference type="SUPFAM" id="SSF56112">
    <property type="entry name" value="Protein kinase-like (PK-like)"/>
    <property type="match status" value="1"/>
</dbReference>
<feature type="region of interest" description="Disordered" evidence="6">
    <location>
        <begin position="283"/>
        <end position="326"/>
    </location>
</feature>
<keyword evidence="7" id="KW-0472">Membrane</keyword>
<evidence type="ECO:0000256" key="5">
    <source>
        <dbReference type="PROSITE-ProRule" id="PRU10141"/>
    </source>
</evidence>
<dbReference type="STRING" id="1192034.CAP_0926"/>
<dbReference type="PROSITE" id="PS50011">
    <property type="entry name" value="PROTEIN_KINASE_DOM"/>
    <property type="match status" value="1"/>
</dbReference>
<evidence type="ECO:0000256" key="4">
    <source>
        <dbReference type="ARBA" id="ARBA00022840"/>
    </source>
</evidence>
<dbReference type="GO" id="GO:0005776">
    <property type="term" value="C:autophagosome"/>
    <property type="evidence" value="ECO:0007669"/>
    <property type="project" value="TreeGrafter"/>
</dbReference>
<accession>A0A017STQ5</accession>
<feature type="region of interest" description="Disordered" evidence="6">
    <location>
        <begin position="686"/>
        <end position="795"/>
    </location>
</feature>
<proteinExistence type="predicted"/>
<feature type="region of interest" description="Disordered" evidence="6">
    <location>
        <begin position="445"/>
        <end position="566"/>
    </location>
</feature>
<evidence type="ECO:0000313" key="9">
    <source>
        <dbReference type="EMBL" id="EYF00354.1"/>
    </source>
</evidence>
<feature type="compositionally biased region" description="Gly residues" evidence="6">
    <location>
        <begin position="311"/>
        <end position="324"/>
    </location>
</feature>
<dbReference type="PROSITE" id="PS00107">
    <property type="entry name" value="PROTEIN_KINASE_ATP"/>
    <property type="match status" value="1"/>
</dbReference>